<dbReference type="GO" id="GO:0005634">
    <property type="term" value="C:nucleus"/>
    <property type="evidence" value="ECO:0007669"/>
    <property type="project" value="TreeGrafter"/>
</dbReference>
<evidence type="ECO:0000313" key="2">
    <source>
        <dbReference type="EMBL" id="KAK9198991.1"/>
    </source>
</evidence>
<comment type="caution">
    <text evidence="2">The sequence shown here is derived from an EMBL/GenBank/DDBJ whole genome shotgun (WGS) entry which is preliminary data.</text>
</comment>
<proteinExistence type="predicted"/>
<dbReference type="Pfam" id="PF07887">
    <property type="entry name" value="Calmodulin_bind"/>
    <property type="match status" value="1"/>
</dbReference>
<dbReference type="GO" id="GO:0043565">
    <property type="term" value="F:sequence-specific DNA binding"/>
    <property type="evidence" value="ECO:0007669"/>
    <property type="project" value="TreeGrafter"/>
</dbReference>
<sequence length="183" mass="20212">MAATWLFSESISSDSDQFLEEQTKTRPPASPLCNWRSGHGEFLQGLLFSVRAFAETSGMLSFDNVPALESSSLKLTFSKELSLSIFTGSKITDIENNPFQIVVVETRSGGRIAPANLSQPIKIVMMVLDGDFPPGDHNDWSQEEFKSNIVKERTEKRPLLTGDVNVTIINGVAPVEDIEFTDN</sequence>
<dbReference type="EMBL" id="JBCGBO010000005">
    <property type="protein sequence ID" value="KAK9198991.1"/>
    <property type="molecule type" value="Genomic_DNA"/>
</dbReference>
<keyword evidence="3" id="KW-1185">Reference proteome</keyword>
<dbReference type="GO" id="GO:0005516">
    <property type="term" value="F:calmodulin binding"/>
    <property type="evidence" value="ECO:0007669"/>
    <property type="project" value="InterPro"/>
</dbReference>
<organism evidence="2 3">
    <name type="scientific">Citrus x changshan-huyou</name>
    <dbReference type="NCBI Taxonomy" id="2935761"/>
    <lineage>
        <taxon>Eukaryota</taxon>
        <taxon>Viridiplantae</taxon>
        <taxon>Streptophyta</taxon>
        <taxon>Embryophyta</taxon>
        <taxon>Tracheophyta</taxon>
        <taxon>Spermatophyta</taxon>
        <taxon>Magnoliopsida</taxon>
        <taxon>eudicotyledons</taxon>
        <taxon>Gunneridae</taxon>
        <taxon>Pentapetalae</taxon>
        <taxon>rosids</taxon>
        <taxon>malvids</taxon>
        <taxon>Sapindales</taxon>
        <taxon>Rutaceae</taxon>
        <taxon>Aurantioideae</taxon>
        <taxon>Citrus</taxon>
    </lineage>
</organism>
<dbReference type="Proteomes" id="UP001428341">
    <property type="component" value="Unassembled WGS sequence"/>
</dbReference>
<feature type="domain" description="Calmodulin binding protein-like N-terminal" evidence="1">
    <location>
        <begin position="73"/>
        <end position="183"/>
    </location>
</feature>
<dbReference type="PANTHER" id="PTHR31713">
    <property type="entry name" value="OS02G0177800 PROTEIN"/>
    <property type="match status" value="1"/>
</dbReference>
<dbReference type="PANTHER" id="PTHR31713:SF94">
    <property type="entry name" value="CALMODULIN-BINDING PROTEIN 60 A-LIKE ISOFORM X1"/>
    <property type="match status" value="1"/>
</dbReference>
<reference evidence="2 3" key="1">
    <citation type="submission" date="2024-05" db="EMBL/GenBank/DDBJ databases">
        <title>Haplotype-resolved chromosome-level genome assembly of Huyou (Citrus changshanensis).</title>
        <authorList>
            <person name="Miao C."/>
            <person name="Chen W."/>
            <person name="Wu Y."/>
            <person name="Wang L."/>
            <person name="Zhao S."/>
            <person name="Grierson D."/>
            <person name="Xu C."/>
            <person name="Chen K."/>
        </authorList>
    </citation>
    <scope>NUCLEOTIDE SEQUENCE [LARGE SCALE GENOMIC DNA]</scope>
    <source>
        <strain evidence="2">01-14</strain>
        <tissue evidence="2">Leaf</tissue>
    </source>
</reference>
<name>A0AAP0M579_9ROSI</name>
<gene>
    <name evidence="2" type="ORF">WN944_014178</name>
</gene>
<dbReference type="GO" id="GO:0003700">
    <property type="term" value="F:DNA-binding transcription factor activity"/>
    <property type="evidence" value="ECO:0007669"/>
    <property type="project" value="TreeGrafter"/>
</dbReference>
<evidence type="ECO:0000259" key="1">
    <source>
        <dbReference type="Pfam" id="PF07887"/>
    </source>
</evidence>
<evidence type="ECO:0000313" key="3">
    <source>
        <dbReference type="Proteomes" id="UP001428341"/>
    </source>
</evidence>
<dbReference type="GO" id="GO:0080142">
    <property type="term" value="P:regulation of salicylic acid biosynthetic process"/>
    <property type="evidence" value="ECO:0007669"/>
    <property type="project" value="TreeGrafter"/>
</dbReference>
<dbReference type="InterPro" id="IPR012416">
    <property type="entry name" value="CBP60"/>
</dbReference>
<dbReference type="InterPro" id="IPR046831">
    <property type="entry name" value="Calmodulin_bind_N"/>
</dbReference>
<protein>
    <recommendedName>
        <fullName evidence="1">Calmodulin binding protein-like N-terminal domain-containing protein</fullName>
    </recommendedName>
</protein>
<accession>A0AAP0M579</accession>
<dbReference type="AlphaFoldDB" id="A0AAP0M579"/>